<dbReference type="VEuPathDB" id="PiroplasmaDB:BOVATA_041340"/>
<accession>A0A2H6KI33</accession>
<name>A0A2H6KI33_9APIC</name>
<evidence type="ECO:0000256" key="2">
    <source>
        <dbReference type="ARBA" id="ARBA00022737"/>
    </source>
</evidence>
<organism evidence="4 5">
    <name type="scientific">Babesia ovata</name>
    <dbReference type="NCBI Taxonomy" id="189622"/>
    <lineage>
        <taxon>Eukaryota</taxon>
        <taxon>Sar</taxon>
        <taxon>Alveolata</taxon>
        <taxon>Apicomplexa</taxon>
        <taxon>Aconoidasida</taxon>
        <taxon>Piroplasmida</taxon>
        <taxon>Babesiidae</taxon>
        <taxon>Babesia</taxon>
    </lineage>
</organism>
<dbReference type="RefSeq" id="XP_028868884.1">
    <property type="nucleotide sequence ID" value="XM_029013051.1"/>
</dbReference>
<dbReference type="OrthoDB" id="10251809at2759"/>
<evidence type="ECO:0000313" key="4">
    <source>
        <dbReference type="EMBL" id="GBE62641.1"/>
    </source>
</evidence>
<sequence length="239" mass="26038">MRCIGTILYHAYFVLAVGLCSTFAYGVQWKVLNAGDPEDNNVTRAASAFSATTLYTFGGEWEGTYSRDLRQFDFLKKEWTNVEVSGTAPARRAGATLTKLASALYLIGGHNENGTMGSIHKYDIITNKWHNVRISGDVNFIPRSGHAACTDGQNRIFVFGGYSDEGLFLNDLYEIHLSSKSNPESNAQQIDATFKLLSTDLNAGALNPSPKEHASMEIVDGVLYLFGGYSYGGSSSDGM</sequence>
<keyword evidence="2" id="KW-0677">Repeat</keyword>
<keyword evidence="5" id="KW-1185">Reference proteome</keyword>
<dbReference type="InterPro" id="IPR015915">
    <property type="entry name" value="Kelch-typ_b-propeller"/>
</dbReference>
<evidence type="ECO:0000256" key="1">
    <source>
        <dbReference type="ARBA" id="ARBA00022441"/>
    </source>
</evidence>
<reference evidence="4 5" key="1">
    <citation type="journal article" date="2017" name="BMC Genomics">
        <title>Whole-genome assembly of Babesia ovata and comparative genomics between closely related pathogens.</title>
        <authorList>
            <person name="Yamagishi J."/>
            <person name="Asada M."/>
            <person name="Hakimi H."/>
            <person name="Tanaka T.Q."/>
            <person name="Sugimoto C."/>
            <person name="Kawazu S."/>
        </authorList>
    </citation>
    <scope>NUCLEOTIDE SEQUENCE [LARGE SCALE GENOMIC DNA]</scope>
    <source>
        <strain evidence="4 5">Miyake</strain>
    </source>
</reference>
<dbReference type="AlphaFoldDB" id="A0A2H6KI33"/>
<comment type="caution">
    <text evidence="4">The sequence shown here is derived from an EMBL/GenBank/DDBJ whole genome shotgun (WGS) entry which is preliminary data.</text>
</comment>
<proteinExistence type="predicted"/>
<feature type="transmembrane region" description="Helical" evidence="3">
    <location>
        <begin position="7"/>
        <end position="27"/>
    </location>
</feature>
<dbReference type="PANTHER" id="PTHR46093:SF18">
    <property type="entry name" value="FIBRONECTIN TYPE-III DOMAIN-CONTAINING PROTEIN"/>
    <property type="match status" value="1"/>
</dbReference>
<keyword evidence="3" id="KW-1133">Transmembrane helix</keyword>
<dbReference type="Pfam" id="PF24681">
    <property type="entry name" value="Kelch_KLHDC2_KLHL20_DRC7"/>
    <property type="match status" value="1"/>
</dbReference>
<keyword evidence="1" id="KW-0880">Kelch repeat</keyword>
<protein>
    <submittedName>
        <fullName evidence="4">Kelch domain-containing 3, putative</fullName>
    </submittedName>
</protein>
<keyword evidence="3" id="KW-0812">Transmembrane</keyword>
<evidence type="ECO:0000313" key="5">
    <source>
        <dbReference type="Proteomes" id="UP000236319"/>
    </source>
</evidence>
<dbReference type="Gene3D" id="2.120.10.80">
    <property type="entry name" value="Kelch-type beta propeller"/>
    <property type="match status" value="1"/>
</dbReference>
<dbReference type="PANTHER" id="PTHR46093">
    <property type="entry name" value="ACYL-COA-BINDING DOMAIN-CONTAINING PROTEIN 5"/>
    <property type="match status" value="1"/>
</dbReference>
<keyword evidence="3" id="KW-0472">Membrane</keyword>
<evidence type="ECO:0000256" key="3">
    <source>
        <dbReference type="SAM" id="Phobius"/>
    </source>
</evidence>
<dbReference type="Proteomes" id="UP000236319">
    <property type="component" value="Unassembled WGS sequence"/>
</dbReference>
<gene>
    <name evidence="4" type="ORF">BOVATA_041340</name>
</gene>
<dbReference type="EMBL" id="BDSA01000006">
    <property type="protein sequence ID" value="GBE62641.1"/>
    <property type="molecule type" value="Genomic_DNA"/>
</dbReference>
<dbReference type="SUPFAM" id="SSF117281">
    <property type="entry name" value="Kelch motif"/>
    <property type="match status" value="1"/>
</dbReference>
<dbReference type="GeneID" id="39876411"/>